<evidence type="ECO:0000313" key="2">
    <source>
        <dbReference type="Proteomes" id="UP000541558"/>
    </source>
</evidence>
<sequence length="108" mass="12171">MSVNPTKLKAKKANSLSKIAATWFSFNRDRRSSCSNTDSPSCVVIPEEVIQSTVAAHASIVRFLASAELAHEVALSSYYLSNDKLRRFVQYYEDTEQLEQAEQLKQLI</sequence>
<dbReference type="Proteomes" id="UP000541558">
    <property type="component" value="Unassembled WGS sequence"/>
</dbReference>
<gene>
    <name evidence="1" type="ORF">D9611_007136</name>
</gene>
<protein>
    <submittedName>
        <fullName evidence="1">Uncharacterized protein</fullName>
    </submittedName>
</protein>
<dbReference type="AlphaFoldDB" id="A0A8H5EWP3"/>
<evidence type="ECO:0000313" key="1">
    <source>
        <dbReference type="EMBL" id="KAF5314788.1"/>
    </source>
</evidence>
<name>A0A8H5EWP3_9AGAR</name>
<accession>A0A8H5EWP3</accession>
<reference evidence="1 2" key="1">
    <citation type="journal article" date="2020" name="ISME J.">
        <title>Uncovering the hidden diversity of litter-decomposition mechanisms in mushroom-forming fungi.</title>
        <authorList>
            <person name="Floudas D."/>
            <person name="Bentzer J."/>
            <person name="Ahren D."/>
            <person name="Johansson T."/>
            <person name="Persson P."/>
            <person name="Tunlid A."/>
        </authorList>
    </citation>
    <scope>NUCLEOTIDE SEQUENCE [LARGE SCALE GENOMIC DNA]</scope>
    <source>
        <strain evidence="1 2">CBS 175.51</strain>
    </source>
</reference>
<comment type="caution">
    <text evidence="1">The sequence shown here is derived from an EMBL/GenBank/DDBJ whole genome shotgun (WGS) entry which is preliminary data.</text>
</comment>
<organism evidence="1 2">
    <name type="scientific">Ephemerocybe angulata</name>
    <dbReference type="NCBI Taxonomy" id="980116"/>
    <lineage>
        <taxon>Eukaryota</taxon>
        <taxon>Fungi</taxon>
        <taxon>Dikarya</taxon>
        <taxon>Basidiomycota</taxon>
        <taxon>Agaricomycotina</taxon>
        <taxon>Agaricomycetes</taxon>
        <taxon>Agaricomycetidae</taxon>
        <taxon>Agaricales</taxon>
        <taxon>Agaricineae</taxon>
        <taxon>Psathyrellaceae</taxon>
        <taxon>Ephemerocybe</taxon>
    </lineage>
</organism>
<proteinExistence type="predicted"/>
<dbReference type="EMBL" id="JAACJK010000221">
    <property type="protein sequence ID" value="KAF5314788.1"/>
    <property type="molecule type" value="Genomic_DNA"/>
</dbReference>
<keyword evidence="2" id="KW-1185">Reference proteome</keyword>